<feature type="non-terminal residue" evidence="2">
    <location>
        <position position="1"/>
    </location>
</feature>
<evidence type="ECO:0000313" key="2">
    <source>
        <dbReference type="EMBL" id="CAA9452109.1"/>
    </source>
</evidence>
<gene>
    <name evidence="2" type="ORF">AVDCRST_MAG01-01-4699</name>
</gene>
<feature type="non-terminal residue" evidence="2">
    <location>
        <position position="43"/>
    </location>
</feature>
<protein>
    <submittedName>
        <fullName evidence="2">Uncharacterized protein</fullName>
    </submittedName>
</protein>
<feature type="region of interest" description="Disordered" evidence="1">
    <location>
        <begin position="1"/>
        <end position="43"/>
    </location>
</feature>
<feature type="compositionally biased region" description="Basic and acidic residues" evidence="1">
    <location>
        <begin position="1"/>
        <end position="14"/>
    </location>
</feature>
<name>A0A6J4QQL9_9ACTN</name>
<accession>A0A6J4QQL9</accession>
<reference evidence="2" key="1">
    <citation type="submission" date="2020-02" db="EMBL/GenBank/DDBJ databases">
        <authorList>
            <person name="Meier V. D."/>
        </authorList>
    </citation>
    <scope>NUCLEOTIDE SEQUENCE</scope>
    <source>
        <strain evidence="2">AVDCRST_MAG01</strain>
    </source>
</reference>
<organism evidence="2">
    <name type="scientific">uncultured Rubrobacteraceae bacterium</name>
    <dbReference type="NCBI Taxonomy" id="349277"/>
    <lineage>
        <taxon>Bacteria</taxon>
        <taxon>Bacillati</taxon>
        <taxon>Actinomycetota</taxon>
        <taxon>Rubrobacteria</taxon>
        <taxon>Rubrobacterales</taxon>
        <taxon>Rubrobacteraceae</taxon>
        <taxon>environmental samples</taxon>
    </lineage>
</organism>
<dbReference type="EMBL" id="CADCUW010000610">
    <property type="protein sequence ID" value="CAA9452109.1"/>
    <property type="molecule type" value="Genomic_DNA"/>
</dbReference>
<feature type="compositionally biased region" description="Polar residues" evidence="1">
    <location>
        <begin position="22"/>
        <end position="31"/>
    </location>
</feature>
<proteinExistence type="predicted"/>
<dbReference type="AlphaFoldDB" id="A0A6J4QQL9"/>
<evidence type="ECO:0000256" key="1">
    <source>
        <dbReference type="SAM" id="MobiDB-lite"/>
    </source>
</evidence>
<sequence>CPAHRSGETDREPPGSRPRFCTPSSCSTSCLRRSAPSGHHTKH</sequence>